<evidence type="ECO:0000259" key="1">
    <source>
        <dbReference type="Pfam" id="PF24821"/>
    </source>
</evidence>
<feature type="domain" description="DUF7711" evidence="1">
    <location>
        <begin position="7"/>
        <end position="194"/>
    </location>
</feature>
<sequence>MGENVQVKWTRAFQHLETLATACDEMRGLPLPVTQLWVFGQFLESPADLDSVHVALAVDLPEVPWLSAPAGASHWANATRMARNPFTPVWRSARAPIWNHFVVRPALVWDASEGVLSDALTAIRDEKADRVRIAAPGTEELRARLDDELAISLAAMRSRVSAYSEKRWSPGKLEPVADDLHAVTSGYLDILDARR</sequence>
<accession>A0A1W2FY63</accession>
<reference evidence="2 3" key="1">
    <citation type="submission" date="2017-04" db="EMBL/GenBank/DDBJ databases">
        <authorList>
            <person name="Afonso C.L."/>
            <person name="Miller P.J."/>
            <person name="Scott M.A."/>
            <person name="Spackman E."/>
            <person name="Goraichik I."/>
            <person name="Dimitrov K.M."/>
            <person name="Suarez D.L."/>
            <person name="Swayne D.E."/>
        </authorList>
    </citation>
    <scope>NUCLEOTIDE SEQUENCE [LARGE SCALE GENOMIC DNA]</scope>
    <source>
        <strain evidence="2 3">DSM 43828</strain>
    </source>
</reference>
<organism evidence="2 3">
    <name type="scientific">Kibdelosporangium aridum</name>
    <dbReference type="NCBI Taxonomy" id="2030"/>
    <lineage>
        <taxon>Bacteria</taxon>
        <taxon>Bacillati</taxon>
        <taxon>Actinomycetota</taxon>
        <taxon>Actinomycetes</taxon>
        <taxon>Pseudonocardiales</taxon>
        <taxon>Pseudonocardiaceae</taxon>
        <taxon>Kibdelosporangium</taxon>
    </lineage>
</organism>
<gene>
    <name evidence="2" type="ORF">SAMN05661093_10452</name>
</gene>
<dbReference type="AlphaFoldDB" id="A0A1W2FY63"/>
<protein>
    <recommendedName>
        <fullName evidence="1">DUF7711 domain-containing protein</fullName>
    </recommendedName>
</protein>
<keyword evidence="3" id="KW-1185">Reference proteome</keyword>
<dbReference type="Pfam" id="PF24821">
    <property type="entry name" value="DUF7711"/>
    <property type="match status" value="1"/>
</dbReference>
<name>A0A1W2FY63_KIBAR</name>
<proteinExistence type="predicted"/>
<dbReference type="EMBL" id="FWXV01000017">
    <property type="protein sequence ID" value="SMD26865.1"/>
    <property type="molecule type" value="Genomic_DNA"/>
</dbReference>
<dbReference type="Proteomes" id="UP000192674">
    <property type="component" value="Unassembled WGS sequence"/>
</dbReference>
<evidence type="ECO:0000313" key="2">
    <source>
        <dbReference type="EMBL" id="SMD26865.1"/>
    </source>
</evidence>
<evidence type="ECO:0000313" key="3">
    <source>
        <dbReference type="Proteomes" id="UP000192674"/>
    </source>
</evidence>
<dbReference type="InterPro" id="IPR056128">
    <property type="entry name" value="DUF7711"/>
</dbReference>